<keyword evidence="2" id="KW-1185">Reference proteome</keyword>
<dbReference type="OrthoDB" id="693120at2"/>
<name>F0R337_PHOSB</name>
<reference evidence="1 2" key="1">
    <citation type="journal article" date="2011" name="Stand. Genomic Sci.">
        <title>Complete genome sequence of Bacteroides salanitronis type strain (BL78).</title>
        <authorList>
            <person name="Gronow S."/>
            <person name="Held B."/>
            <person name="Lucas S."/>
            <person name="Lapidus A."/>
            <person name="Del Rio T.G."/>
            <person name="Nolan M."/>
            <person name="Tice H."/>
            <person name="Deshpande S."/>
            <person name="Cheng J.F."/>
            <person name="Pitluck S."/>
            <person name="Liolios K."/>
            <person name="Pagani I."/>
            <person name="Ivanova N."/>
            <person name="Mavromatis K."/>
            <person name="Pati A."/>
            <person name="Tapia R."/>
            <person name="Han C."/>
            <person name="Goodwin L."/>
            <person name="Chen A."/>
            <person name="Palaniappan K."/>
            <person name="Land M."/>
            <person name="Hauser L."/>
            <person name="Chang Y.J."/>
            <person name="Jeffries C.D."/>
            <person name="Brambilla E.M."/>
            <person name="Rohde M."/>
            <person name="Goker M."/>
            <person name="Detter J.C."/>
            <person name="Woyke T."/>
            <person name="Bristow J."/>
            <person name="Markowitz V."/>
            <person name="Hugenholtz P."/>
            <person name="Kyrpides N.C."/>
            <person name="Klenk H.P."/>
            <person name="Eisen J.A."/>
        </authorList>
    </citation>
    <scope>NUCLEOTIDE SEQUENCE [LARGE SCALE GENOMIC DNA]</scope>
    <source>
        <strain evidence="1 2">DSM 18170</strain>
    </source>
</reference>
<organism evidence="1 2">
    <name type="scientific">Phocaeicola salanitronis (strain DSM 18170 / JCM 13657 / CCUG 60908 / BL78)</name>
    <name type="common">Bacteroides salanitronis</name>
    <dbReference type="NCBI Taxonomy" id="667015"/>
    <lineage>
        <taxon>Bacteria</taxon>
        <taxon>Pseudomonadati</taxon>
        <taxon>Bacteroidota</taxon>
        <taxon>Bacteroidia</taxon>
        <taxon>Bacteroidales</taxon>
        <taxon>Bacteroidaceae</taxon>
        <taxon>Phocaeicola</taxon>
    </lineage>
</organism>
<dbReference type="RefSeq" id="WP_013618970.1">
    <property type="nucleotide sequence ID" value="NC_015164.1"/>
</dbReference>
<dbReference type="InterPro" id="IPR024214">
    <property type="entry name" value="DUF3843"/>
</dbReference>
<dbReference type="Proteomes" id="UP000007486">
    <property type="component" value="Chromosome"/>
</dbReference>
<dbReference type="KEGG" id="bsa:Bacsa_3070"/>
<dbReference type="Pfam" id="PF12954">
    <property type="entry name" value="DUF3843"/>
    <property type="match status" value="1"/>
</dbReference>
<sequence>MKAKTIYTKDWLQIHPYTAIQPSDAYFTALANRLFDACILRGLPESFRKKLALYAAAYLEDKVSGLGLWKSFTTEHQKLYGSMLPFYPADSGYYPDEVNEADLRFLIWNAWQKSGLAPHYLSPYASQVSEQASAFYALLDKAYEEAPENDILTGYFDTFENEADAEHKLTWLFGHTYLTEPSMYPYITHIAPSDRFIMPTGPLALFLYEWIELLSGKPCWKQVQGLYLKEPEIPFHILETNKNIYQNFTQGTEGKHMVYLNGYGELKDFLVRTLKWQDDESHTLPQMKAHRNFILMSNPKKGILLAKDICEYIADRDNPMYNREKAQANAFRLLTEETLCPPDLLIYCIEKGLLPDASIPGETEHALTRADMDFIARHALLYYYRGD</sequence>
<accession>F0R337</accession>
<dbReference type="EMBL" id="CP002530">
    <property type="protein sequence ID" value="ADY37598.1"/>
    <property type="molecule type" value="Genomic_DNA"/>
</dbReference>
<protein>
    <recommendedName>
        <fullName evidence="3">DUF3843 family protein</fullName>
    </recommendedName>
</protein>
<dbReference type="HOGENOM" id="CLU_042006_0_0_10"/>
<evidence type="ECO:0000313" key="2">
    <source>
        <dbReference type="Proteomes" id="UP000007486"/>
    </source>
</evidence>
<gene>
    <name evidence="1" type="ordered locus">Bacsa_3070</name>
</gene>
<dbReference type="eggNOG" id="ENOG5032XC3">
    <property type="taxonomic scope" value="Bacteria"/>
</dbReference>
<evidence type="ECO:0008006" key="3">
    <source>
        <dbReference type="Google" id="ProtNLM"/>
    </source>
</evidence>
<dbReference type="AlphaFoldDB" id="F0R337"/>
<proteinExistence type="predicted"/>
<evidence type="ECO:0000313" key="1">
    <source>
        <dbReference type="EMBL" id="ADY37598.1"/>
    </source>
</evidence>